<feature type="chain" id="PRO_5014444450" evidence="3">
    <location>
        <begin position="31"/>
        <end position="1000"/>
    </location>
</feature>
<evidence type="ECO:0000313" key="5">
    <source>
        <dbReference type="Proteomes" id="UP000236311"/>
    </source>
</evidence>
<evidence type="ECO:0000256" key="3">
    <source>
        <dbReference type="SAM" id="SignalP"/>
    </source>
</evidence>
<dbReference type="EMBL" id="OFSM01000006">
    <property type="protein sequence ID" value="SOY28675.1"/>
    <property type="molecule type" value="Genomic_DNA"/>
</dbReference>
<sequence length="1000" mass="107623">MKHNKNKYMAYVSLALAGIMVTGNAYPVMAAEYPTFGQFISGEKAGNPAEESGYTVISLSTEADLQQLVQECEVDSWSRDKYISLENDIILQENREIIIPSFGGIFDGGEHTISGLEITKVGSSTGLFRYVQEGATVRNLNVSGKVSPQGSRSRTGILAGVNYGKIINCNVSGSITGADEIGGIVGVNEATGEIRRCCSSAIVTGEHYTGGICGTNRGILNNCTNTGNINTHSTEVTYSLEDITMEGLEDINSVENVAVHTDTGGIAGYSEGKIYYCTNSGTIGYQHVGYNTGGIVGRLHQGYLQNCTNTGHVLGRKDVGGIAGQMEPFLEILYLNDRLSEIDREVNVFFDLLEASHEELSAYSAQASSLAGSISDHLTNASAAAGNLTGTANELWYIYNQELTGINDDLSRLTREWAEQAEIDEEKVQEELTDPGDSKLPDNLIQAGSKVDVESYLAALRRFGEGTSTHLSNITSATNDRSGGINGNLDTLNRELQEAGDQLQQFADVLRQGTDRTSANVDALMAQAKVLRRSINELRDDLFRYEGITVEDASDEEAGGNLENVGAPEAEEEEAYYDTTSFQQGKITLSVNQGTVEADTNVGGIVGQIATEYDFDPEDDISVSGVESFNIEQTVKAVVRESRNLGSIIGKKDYVGGIAGKADFGAVVSCESYGPVSSAGGSYVGGIAGSSAYCIRSCYTMGQMSGKNYVGGIVGKGCDIFYSYAYPELEYSGEYTGSVAGYLEEEGVLYGNYYVRGKVPGVDSIGFENGATPLDYAEFCSSEGVPEAFSRFTVRFQVEGKELASFQCSYGEALDRTLIPEVPEKEGFYGVWPEFDDTCITGNLVLEAGYEKWIPSLSSEEKDVEGRTQVLVQGEFLPETRLTLEQGQDGGTKLVIASADGNGETEQYHAPVLVRALCEDTEHALVEVWTDTGYSQIPNTVLGSYLEFSMEEPGTFRVTIVEKDNRGKIIAVCVAGAMAMLFFTGILIGKKKLLSGKDSS</sequence>
<keyword evidence="1" id="KW-0175">Coiled coil</keyword>
<dbReference type="OrthoDB" id="2067910at2"/>
<keyword evidence="2" id="KW-0812">Transmembrane</keyword>
<keyword evidence="2" id="KW-0472">Membrane</keyword>
<evidence type="ECO:0000256" key="2">
    <source>
        <dbReference type="SAM" id="Phobius"/>
    </source>
</evidence>
<keyword evidence="5" id="KW-1185">Reference proteome</keyword>
<dbReference type="Gene3D" id="2.160.20.110">
    <property type="match status" value="3"/>
</dbReference>
<dbReference type="Proteomes" id="UP000236311">
    <property type="component" value="Unassembled WGS sequence"/>
</dbReference>
<feature type="transmembrane region" description="Helical" evidence="2">
    <location>
        <begin position="969"/>
        <end position="989"/>
    </location>
</feature>
<keyword evidence="3" id="KW-0732">Signal</keyword>
<dbReference type="AlphaFoldDB" id="A0A2K4ZDX6"/>
<feature type="signal peptide" evidence="3">
    <location>
        <begin position="1"/>
        <end position="30"/>
    </location>
</feature>
<reference evidence="4 5" key="1">
    <citation type="submission" date="2018-01" db="EMBL/GenBank/DDBJ databases">
        <authorList>
            <person name="Gaut B.S."/>
            <person name="Morton B.R."/>
            <person name="Clegg M.T."/>
            <person name="Duvall M.R."/>
        </authorList>
    </citation>
    <scope>NUCLEOTIDE SEQUENCE [LARGE SCALE GENOMIC DNA]</scope>
    <source>
        <strain evidence="4">GP69</strain>
    </source>
</reference>
<gene>
    <name evidence="4" type="ORF">AMURIS_01386</name>
</gene>
<evidence type="ECO:0000256" key="1">
    <source>
        <dbReference type="SAM" id="Coils"/>
    </source>
</evidence>
<organism evidence="4 5">
    <name type="scientific">Acetatifactor muris</name>
    <dbReference type="NCBI Taxonomy" id="879566"/>
    <lineage>
        <taxon>Bacteria</taxon>
        <taxon>Bacillati</taxon>
        <taxon>Bacillota</taxon>
        <taxon>Clostridia</taxon>
        <taxon>Lachnospirales</taxon>
        <taxon>Lachnospiraceae</taxon>
        <taxon>Acetatifactor</taxon>
    </lineage>
</organism>
<dbReference type="RefSeq" id="WP_103238769.1">
    <property type="nucleotide sequence ID" value="NZ_JANJZD010000006.1"/>
</dbReference>
<proteinExistence type="predicted"/>
<accession>A0A2K4ZDX6</accession>
<keyword evidence="2" id="KW-1133">Transmembrane helix</keyword>
<feature type="coiled-coil region" evidence="1">
    <location>
        <begin position="489"/>
        <end position="541"/>
    </location>
</feature>
<name>A0A2K4ZDX6_9FIRM</name>
<evidence type="ECO:0000313" key="4">
    <source>
        <dbReference type="EMBL" id="SOY28675.1"/>
    </source>
</evidence>
<protein>
    <submittedName>
        <fullName evidence="4">The GLUG motif protein</fullName>
    </submittedName>
</protein>